<dbReference type="PANTHER" id="PTHR39643:SF1">
    <property type="entry name" value="CCA-ADDING ENZYME"/>
    <property type="match status" value="1"/>
</dbReference>
<dbReference type="SUPFAM" id="SSF81631">
    <property type="entry name" value="PAP/OAS1 substrate-binding domain"/>
    <property type="match status" value="1"/>
</dbReference>
<keyword evidence="6 10" id="KW-0692">RNA repair</keyword>
<dbReference type="EMBL" id="DVAD01000001">
    <property type="protein sequence ID" value="HIJ99208.1"/>
    <property type="molecule type" value="Genomic_DNA"/>
</dbReference>
<keyword evidence="15" id="KW-1185">Reference proteome</keyword>
<gene>
    <name evidence="10 14" type="primary">cca</name>
    <name evidence="14" type="ORF">H1011_00050</name>
</gene>
<evidence type="ECO:0000313" key="14">
    <source>
        <dbReference type="EMBL" id="HIJ99208.1"/>
    </source>
</evidence>
<dbReference type="Gene3D" id="3.30.460.10">
    <property type="entry name" value="Beta Polymerase, domain 2"/>
    <property type="match status" value="1"/>
</dbReference>
<feature type="domain" description="Polymerase nucleotidyl transferase" evidence="11">
    <location>
        <begin position="30"/>
        <end position="135"/>
    </location>
</feature>
<evidence type="ECO:0000256" key="2">
    <source>
        <dbReference type="ARBA" id="ARBA00022694"/>
    </source>
</evidence>
<feature type="binding site" evidence="10">
    <location>
        <position position="164"/>
    </location>
    <ligand>
        <name>ATP</name>
        <dbReference type="ChEBI" id="CHEBI:30616"/>
    </ligand>
</feature>
<comment type="similarity">
    <text evidence="10">Belongs to the tRNA nucleotidyltransferase/poly(A) polymerase family. Archaeal CCA-adding enzyme subfamily.</text>
</comment>
<evidence type="ECO:0000256" key="10">
    <source>
        <dbReference type="HAMAP-Rule" id="MF_01264"/>
    </source>
</evidence>
<organism evidence="14 15">
    <name type="scientific">Candidatus Undinarchaeum marinum</name>
    <dbReference type="NCBI Taxonomy" id="2756141"/>
    <lineage>
        <taxon>Archaea</taxon>
        <taxon>Candidatus Undinarchaeota</taxon>
        <taxon>Candidatus Undinarchaeia</taxon>
        <taxon>Candidatus Undinarchaeales</taxon>
        <taxon>Candidatus Undinarchaeaceae</taxon>
        <taxon>Candidatus Undinarchaeum</taxon>
    </lineage>
</organism>
<dbReference type="Gene3D" id="1.10.1410.30">
    <property type="entry name" value="CCA tRNA nucleotidyltransferase, domain 2"/>
    <property type="match status" value="1"/>
</dbReference>
<dbReference type="PANTHER" id="PTHR39643">
    <property type="entry name" value="CCA-ADDING ENZYME"/>
    <property type="match status" value="1"/>
</dbReference>
<keyword evidence="7 10" id="KW-0067">ATP-binding</keyword>
<proteinExistence type="inferred from homology"/>
<dbReference type="EC" id="2.7.7.72" evidence="10"/>
<dbReference type="InterPro" id="IPR008229">
    <property type="entry name" value="CCA-adding_arc"/>
</dbReference>
<dbReference type="Pfam" id="PF09249">
    <property type="entry name" value="tRNA_NucTransf2"/>
    <property type="match status" value="1"/>
</dbReference>
<dbReference type="Pfam" id="PF01909">
    <property type="entry name" value="NTP_transf_2"/>
    <property type="match status" value="1"/>
</dbReference>
<feature type="binding site" evidence="10">
    <location>
        <position position="112"/>
    </location>
    <ligand>
        <name>Mg(2+)</name>
        <dbReference type="ChEBI" id="CHEBI:18420"/>
    </ligand>
</feature>
<keyword evidence="1 10" id="KW-0808">Transferase</keyword>
<evidence type="ECO:0000259" key="12">
    <source>
        <dbReference type="Pfam" id="PF09249"/>
    </source>
</evidence>
<dbReference type="GO" id="GO:0004810">
    <property type="term" value="F:CCA tRNA nucleotidyltransferase activity"/>
    <property type="evidence" value="ECO:0007669"/>
    <property type="project" value="UniProtKB-UniRule"/>
</dbReference>
<dbReference type="Pfam" id="PF21133">
    <property type="entry name" value="CAA_C"/>
    <property type="match status" value="1"/>
</dbReference>
<accession>A0A832UXR1</accession>
<feature type="binding site" evidence="10">
    <location>
        <position position="59"/>
    </location>
    <ligand>
        <name>Mg(2+)</name>
        <dbReference type="ChEBI" id="CHEBI:18420"/>
    </ligand>
</feature>
<evidence type="ECO:0000256" key="1">
    <source>
        <dbReference type="ARBA" id="ARBA00022679"/>
    </source>
</evidence>
<keyword evidence="5 10" id="KW-0547">Nucleotide-binding</keyword>
<dbReference type="Gene3D" id="3.30.70.590">
    <property type="entry name" value="Poly(A) polymerase predicted RNA binding domain"/>
    <property type="match status" value="1"/>
</dbReference>
<dbReference type="InterPro" id="IPR006116">
    <property type="entry name" value="NT_2-5OAS_ClassI-CCAase"/>
</dbReference>
<dbReference type="Proteomes" id="UP000604391">
    <property type="component" value="Unassembled WGS sequence"/>
</dbReference>
<feature type="binding site" evidence="10">
    <location>
        <position position="48"/>
    </location>
    <ligand>
        <name>CTP</name>
        <dbReference type="ChEBI" id="CHEBI:37563"/>
    </ligand>
</feature>
<evidence type="ECO:0000256" key="4">
    <source>
        <dbReference type="ARBA" id="ARBA00022723"/>
    </source>
</evidence>
<dbReference type="HAMAP" id="MF_01264">
    <property type="entry name" value="CCA_arch"/>
    <property type="match status" value="1"/>
</dbReference>
<dbReference type="InterPro" id="IPR048833">
    <property type="entry name" value="CAA_C"/>
</dbReference>
<evidence type="ECO:0000256" key="5">
    <source>
        <dbReference type="ARBA" id="ARBA00022741"/>
    </source>
</evidence>
<dbReference type="InterPro" id="IPR043519">
    <property type="entry name" value="NT_sf"/>
</dbReference>
<feature type="binding site" evidence="10">
    <location>
        <position position="155"/>
    </location>
    <ligand>
        <name>CTP</name>
        <dbReference type="ChEBI" id="CHEBI:37563"/>
    </ligand>
</feature>
<dbReference type="SUPFAM" id="SSF55003">
    <property type="entry name" value="PAP/Archaeal CCA-adding enzyme, C-terminal domain"/>
    <property type="match status" value="1"/>
</dbReference>
<dbReference type="InterPro" id="IPR015329">
    <property type="entry name" value="tRNA_NucTransf2"/>
</dbReference>
<keyword evidence="2 10" id="KW-0819">tRNA processing</keyword>
<feature type="domain" description="tRNA nucleotidyltransferase substrate binding" evidence="12">
    <location>
        <begin position="149"/>
        <end position="260"/>
    </location>
</feature>
<dbReference type="InterPro" id="IPR002934">
    <property type="entry name" value="Polymerase_NTP_transf_dom"/>
</dbReference>
<keyword evidence="3 10" id="KW-0548">Nucleotidyltransferase</keyword>
<evidence type="ECO:0000256" key="3">
    <source>
        <dbReference type="ARBA" id="ARBA00022695"/>
    </source>
</evidence>
<feature type="binding site" evidence="10">
    <location>
        <position position="135"/>
    </location>
    <ligand>
        <name>CTP</name>
        <dbReference type="ChEBI" id="CHEBI:37563"/>
    </ligand>
</feature>
<dbReference type="CDD" id="cd05400">
    <property type="entry name" value="NT_2-5OAS_ClassI-CCAase"/>
    <property type="match status" value="1"/>
</dbReference>
<comment type="caution">
    <text evidence="14">The sequence shown here is derived from an EMBL/GenBank/DDBJ whole genome shotgun (WGS) entry which is preliminary data.</text>
</comment>
<dbReference type="Gene3D" id="3.30.70.1550">
    <property type="entry name" value="Archaeal tRNA CCA-adding enzyme catalytic domain"/>
    <property type="match status" value="1"/>
</dbReference>
<comment type="cofactor">
    <cofactor evidence="10">
        <name>Mg(2+)</name>
        <dbReference type="ChEBI" id="CHEBI:18420"/>
    </cofactor>
</comment>
<feature type="binding site" evidence="10">
    <location>
        <position position="45"/>
    </location>
    <ligand>
        <name>ATP</name>
        <dbReference type="ChEBI" id="CHEBI:30616"/>
    </ligand>
</feature>
<dbReference type="GO" id="GO:0042245">
    <property type="term" value="P:RNA repair"/>
    <property type="evidence" value="ECO:0007669"/>
    <property type="project" value="UniProtKB-KW"/>
</dbReference>
<dbReference type="GO" id="GO:0000049">
    <property type="term" value="F:tRNA binding"/>
    <property type="evidence" value="ECO:0007669"/>
    <property type="project" value="UniProtKB-UniRule"/>
</dbReference>
<dbReference type="GO" id="GO:0001680">
    <property type="term" value="P:tRNA 3'-terminal CCA addition"/>
    <property type="evidence" value="ECO:0007669"/>
    <property type="project" value="UniProtKB-UniRule"/>
</dbReference>
<evidence type="ECO:0000256" key="9">
    <source>
        <dbReference type="ARBA" id="ARBA00022884"/>
    </source>
</evidence>
<comment type="miscellaneous">
    <text evidence="10">A single active site specifically recognizes both ATP and CTP and is responsible for their addition.</text>
</comment>
<evidence type="ECO:0000259" key="11">
    <source>
        <dbReference type="Pfam" id="PF01909"/>
    </source>
</evidence>
<reference evidence="14 15" key="1">
    <citation type="journal article" name="Nat. Commun.">
        <title>Undinarchaeota illuminate DPANN phylogeny and the impact of gene transfer on archaeal evolution.</title>
        <authorList>
            <person name="Dombrowski N."/>
            <person name="Williams T.A."/>
            <person name="Sun J."/>
            <person name="Woodcroft B.J."/>
            <person name="Lee J.H."/>
            <person name="Minh B.Q."/>
            <person name="Rinke C."/>
            <person name="Spang A."/>
        </authorList>
    </citation>
    <scope>NUCLEOTIDE SEQUENCE [LARGE SCALE GENOMIC DNA]</scope>
    <source>
        <strain evidence="14">MAG_bin17</strain>
    </source>
</reference>
<dbReference type="GO" id="GO:0005524">
    <property type="term" value="F:ATP binding"/>
    <property type="evidence" value="ECO:0007669"/>
    <property type="project" value="UniProtKB-UniRule"/>
</dbReference>
<dbReference type="InterPro" id="IPR042090">
    <property type="entry name" value="CCA_tRNA_nucleotrans_2"/>
</dbReference>
<feature type="binding site" evidence="10">
    <location>
        <position position="164"/>
    </location>
    <ligand>
        <name>CTP</name>
        <dbReference type="ChEBI" id="CHEBI:37563"/>
    </ligand>
</feature>
<feature type="binding site" evidence="10">
    <location>
        <position position="45"/>
    </location>
    <ligand>
        <name>CTP</name>
        <dbReference type="ChEBI" id="CHEBI:37563"/>
    </ligand>
</feature>
<comment type="subunit">
    <text evidence="10">Homodimer.</text>
</comment>
<dbReference type="PIRSF" id="PIRSF005335">
    <property type="entry name" value="CCA_arch"/>
    <property type="match status" value="1"/>
</dbReference>
<sequence>MEKLLKDVLERVIPSKEEVDAINKFTKSVLRTANDLGIEATVQGSIAKGTWVSGTHDVDVFICFKEDVSRSKLEKDGISFGKKIIKKLGGKPELVYAEHPYTRSTINEFILDIVPCYKLKSASKIKSAVDRTPFHTEYILKNFSGTQANEVRLLKRFMQGIGVYGAKEKVRGFSGYLCELLILEYGTFLNLLSSSGKWKLGHSIDNEDFGTTQNFDDSLIVIDPTDKNRNVAAALDKDKYEIFINACRAFQKKHSIEFFFPNEVESFSKDRLKKDLSKGGHLLIMEFKPPKVVEDILYSQLRKSAHTIVSFMKRANFPVLGYSYTSGELSHILIELETGSLPKKQKVDGPPTDVDQKFQDEFAKKHKKRKTWISGGRWHVEIDRTHTSPESLLNEIIKSPIDYGIGKYVIESLSKECKILTSSEILDSDSEELAKFITSYLSKKKPWEW</sequence>
<keyword evidence="9 10" id="KW-0694">RNA-binding</keyword>
<evidence type="ECO:0000256" key="8">
    <source>
        <dbReference type="ARBA" id="ARBA00022842"/>
    </source>
</evidence>
<comment type="function">
    <text evidence="10">Catalyzes the addition and repair of the essential 3'-terminal CCA sequence in tRNAs without using a nucleic acid template. Adds these three nucleotides in the order of C, C, and A to the tRNA nucleotide-73, using CTP and ATP as substrates and producing inorganic pyrophosphate. tRNA 3'-terminal CCA addition is required both for tRNA processing and repair. Also involved in tRNA surveillance by mediating tandem CCA addition to generate a CCACCA at the 3' terminus of unstable tRNAs. While stable tRNAs receive only 3'-terminal CCA, unstable tRNAs are marked with CCACCA and rapidly degraded.</text>
</comment>
<dbReference type="AlphaFoldDB" id="A0A832UXR1"/>
<dbReference type="NCBIfam" id="TIGR03671">
    <property type="entry name" value="cca_archaeal"/>
    <property type="match status" value="1"/>
</dbReference>
<comment type="catalytic activity">
    <reaction evidence="10">
        <text>a tRNA with a 3' CCA end + 2 CTP + ATP = a tRNA with a 3' CCACCA end + 3 diphosphate</text>
        <dbReference type="Rhea" id="RHEA:76235"/>
        <dbReference type="Rhea" id="RHEA-COMP:10468"/>
        <dbReference type="Rhea" id="RHEA-COMP:18655"/>
        <dbReference type="ChEBI" id="CHEBI:30616"/>
        <dbReference type="ChEBI" id="CHEBI:33019"/>
        <dbReference type="ChEBI" id="CHEBI:37563"/>
        <dbReference type="ChEBI" id="CHEBI:83071"/>
        <dbReference type="ChEBI" id="CHEBI:195187"/>
    </reaction>
</comment>
<evidence type="ECO:0000256" key="6">
    <source>
        <dbReference type="ARBA" id="ARBA00022800"/>
    </source>
</evidence>
<keyword evidence="8 10" id="KW-0460">Magnesium</keyword>
<keyword evidence="4 10" id="KW-0479">Metal-binding</keyword>
<name>A0A832UXR1_9ARCH</name>
<comment type="catalytic activity">
    <reaction evidence="10">
        <text>a tRNA precursor + 2 CTP + ATP = a tRNA with a 3' CCA end + 3 diphosphate</text>
        <dbReference type="Rhea" id="RHEA:14433"/>
        <dbReference type="Rhea" id="RHEA-COMP:10465"/>
        <dbReference type="Rhea" id="RHEA-COMP:10468"/>
        <dbReference type="ChEBI" id="CHEBI:30616"/>
        <dbReference type="ChEBI" id="CHEBI:33019"/>
        <dbReference type="ChEBI" id="CHEBI:37563"/>
        <dbReference type="ChEBI" id="CHEBI:74896"/>
        <dbReference type="ChEBI" id="CHEBI:83071"/>
        <dbReference type="EC" id="2.7.7.72"/>
    </reaction>
</comment>
<feature type="binding site" evidence="10">
    <location>
        <position position="57"/>
    </location>
    <ligand>
        <name>Mg(2+)</name>
        <dbReference type="ChEBI" id="CHEBI:18420"/>
    </ligand>
</feature>
<feature type="domain" description="CCA-adding enzyme C-terminal" evidence="13">
    <location>
        <begin position="279"/>
        <end position="420"/>
    </location>
</feature>
<feature type="binding site" evidence="10">
    <location>
        <position position="135"/>
    </location>
    <ligand>
        <name>ATP</name>
        <dbReference type="ChEBI" id="CHEBI:30616"/>
    </ligand>
</feature>
<dbReference type="SUPFAM" id="SSF81301">
    <property type="entry name" value="Nucleotidyltransferase"/>
    <property type="match status" value="1"/>
</dbReference>
<feature type="binding site" evidence="10">
    <location>
        <position position="48"/>
    </location>
    <ligand>
        <name>ATP</name>
        <dbReference type="ChEBI" id="CHEBI:30616"/>
    </ligand>
</feature>
<evidence type="ECO:0000313" key="15">
    <source>
        <dbReference type="Proteomes" id="UP000604391"/>
    </source>
</evidence>
<protein>
    <recommendedName>
        <fullName evidence="10">CCA-adding enzyme</fullName>
        <ecNumber evidence="10">2.7.7.72</ecNumber>
    </recommendedName>
    <alternativeName>
        <fullName evidence="10">CCA tRNA nucleotidyltransferase</fullName>
    </alternativeName>
    <alternativeName>
        <fullName evidence="10">tRNA CCA-pyrophosphorylase</fullName>
    </alternativeName>
    <alternativeName>
        <fullName evidence="10">tRNA adenylyl-/cytidylyl- transferase</fullName>
    </alternativeName>
    <alternativeName>
        <fullName evidence="10">tRNA nucleotidyltransferase</fullName>
    </alternativeName>
    <alternativeName>
        <fullName evidence="10">tRNA-NT</fullName>
    </alternativeName>
</protein>
<evidence type="ECO:0000259" key="13">
    <source>
        <dbReference type="Pfam" id="PF21133"/>
    </source>
</evidence>
<dbReference type="GO" id="GO:0000287">
    <property type="term" value="F:magnesium ion binding"/>
    <property type="evidence" value="ECO:0007669"/>
    <property type="project" value="UniProtKB-UniRule"/>
</dbReference>
<feature type="binding site" evidence="10">
    <location>
        <position position="155"/>
    </location>
    <ligand>
        <name>ATP</name>
        <dbReference type="ChEBI" id="CHEBI:30616"/>
    </ligand>
</feature>
<evidence type="ECO:0000256" key="7">
    <source>
        <dbReference type="ARBA" id="ARBA00022840"/>
    </source>
</evidence>
<dbReference type="InterPro" id="IPR011068">
    <property type="entry name" value="NuclTrfase_I-like_C"/>
</dbReference>